<gene>
    <name evidence="2" type="ORF">G5714_004401</name>
</gene>
<organism evidence="2 3">
    <name type="scientific">Onychostoma macrolepis</name>
    <dbReference type="NCBI Taxonomy" id="369639"/>
    <lineage>
        <taxon>Eukaryota</taxon>
        <taxon>Metazoa</taxon>
        <taxon>Chordata</taxon>
        <taxon>Craniata</taxon>
        <taxon>Vertebrata</taxon>
        <taxon>Euteleostomi</taxon>
        <taxon>Actinopterygii</taxon>
        <taxon>Neopterygii</taxon>
        <taxon>Teleostei</taxon>
        <taxon>Ostariophysi</taxon>
        <taxon>Cypriniformes</taxon>
        <taxon>Cyprinidae</taxon>
        <taxon>Acrossocheilinae</taxon>
        <taxon>Onychostoma</taxon>
    </lineage>
</organism>
<accession>A0A7J6D4L4</accession>
<sequence length="171" mass="19293">MPEDADTVLEPSQSGTTCDKDSWQCHLVVAKPKCTHSCRKKMAAISAKTFYSHSRDQSEKRHISTSRIEGLLQSFVENNTEVEDLSDCDVADPGVELSDSTSSTNQQSSDESAELQRSNGPVRKRKRGPSPEKRQQHWKSIPFVSDLLPFEAEDESAHERQHWQPLDYMSS</sequence>
<reference evidence="2 3" key="1">
    <citation type="submission" date="2020-04" db="EMBL/GenBank/DDBJ databases">
        <title>Chromosome-level genome assembly of a cyprinid fish Onychostoma macrolepis by integration of Nanopore Sequencing, Bionano and Hi-C technology.</title>
        <authorList>
            <person name="Wang D."/>
        </authorList>
    </citation>
    <scope>NUCLEOTIDE SEQUENCE [LARGE SCALE GENOMIC DNA]</scope>
    <source>
        <strain evidence="2">SWU-2019</strain>
        <tissue evidence="2">Muscle</tissue>
    </source>
</reference>
<name>A0A7J6D4L4_9TELE</name>
<feature type="compositionally biased region" description="Low complexity" evidence="1">
    <location>
        <begin position="98"/>
        <end position="110"/>
    </location>
</feature>
<comment type="caution">
    <text evidence="2">The sequence shown here is derived from an EMBL/GenBank/DDBJ whole genome shotgun (WGS) entry which is preliminary data.</text>
</comment>
<proteinExistence type="predicted"/>
<keyword evidence="3" id="KW-1185">Reference proteome</keyword>
<dbReference type="EMBL" id="JAAMOB010000004">
    <property type="protein sequence ID" value="KAF4114178.1"/>
    <property type="molecule type" value="Genomic_DNA"/>
</dbReference>
<dbReference type="Proteomes" id="UP000579812">
    <property type="component" value="Unassembled WGS sequence"/>
</dbReference>
<feature type="region of interest" description="Disordered" evidence="1">
    <location>
        <begin position="83"/>
        <end position="171"/>
    </location>
</feature>
<evidence type="ECO:0000313" key="2">
    <source>
        <dbReference type="EMBL" id="KAF4114178.1"/>
    </source>
</evidence>
<protein>
    <submittedName>
        <fullName evidence="2">Uncharacterized protein</fullName>
    </submittedName>
</protein>
<evidence type="ECO:0000256" key="1">
    <source>
        <dbReference type="SAM" id="MobiDB-lite"/>
    </source>
</evidence>
<dbReference type="AlphaFoldDB" id="A0A7J6D4L4"/>
<evidence type="ECO:0000313" key="3">
    <source>
        <dbReference type="Proteomes" id="UP000579812"/>
    </source>
</evidence>